<dbReference type="Gene3D" id="3.30.70.2760">
    <property type="match status" value="1"/>
</dbReference>
<comment type="similarity">
    <text evidence="1">Belongs to the SAMHD1 family.</text>
</comment>
<dbReference type="Proteomes" id="UP000823561">
    <property type="component" value="Chromosome 2"/>
</dbReference>
<evidence type="ECO:0000256" key="2">
    <source>
        <dbReference type="SAM" id="MobiDB-lite"/>
    </source>
</evidence>
<dbReference type="PANTHER" id="PTHR11373:SF4">
    <property type="entry name" value="DEOXYNUCLEOSIDE TRIPHOSPHATE TRIPHOSPHOHYDROLASE SAMHD1"/>
    <property type="match status" value="1"/>
</dbReference>
<evidence type="ECO:0000313" key="5">
    <source>
        <dbReference type="Proteomes" id="UP000823561"/>
    </source>
</evidence>
<evidence type="ECO:0000313" key="4">
    <source>
        <dbReference type="EMBL" id="KAG5284978.1"/>
    </source>
</evidence>
<dbReference type="InterPro" id="IPR003607">
    <property type="entry name" value="HD/PDEase_dom"/>
</dbReference>
<dbReference type="GO" id="GO:0008832">
    <property type="term" value="F:dGTPase activity"/>
    <property type="evidence" value="ECO:0007669"/>
    <property type="project" value="TreeGrafter"/>
</dbReference>
<name>A0AAV6HC87_9TELE</name>
<proteinExistence type="inferred from homology"/>
<organism evidence="4 5">
    <name type="scientific">Alosa alosa</name>
    <name type="common">allis shad</name>
    <dbReference type="NCBI Taxonomy" id="278164"/>
    <lineage>
        <taxon>Eukaryota</taxon>
        <taxon>Metazoa</taxon>
        <taxon>Chordata</taxon>
        <taxon>Craniata</taxon>
        <taxon>Vertebrata</taxon>
        <taxon>Euteleostomi</taxon>
        <taxon>Actinopterygii</taxon>
        <taxon>Neopterygii</taxon>
        <taxon>Teleostei</taxon>
        <taxon>Clupei</taxon>
        <taxon>Clupeiformes</taxon>
        <taxon>Clupeoidei</taxon>
        <taxon>Clupeidae</taxon>
        <taxon>Alosa</taxon>
    </lineage>
</organism>
<dbReference type="CDD" id="cd00077">
    <property type="entry name" value="HDc"/>
    <property type="match status" value="1"/>
</dbReference>
<dbReference type="GO" id="GO:0051607">
    <property type="term" value="P:defense response to virus"/>
    <property type="evidence" value="ECO:0007669"/>
    <property type="project" value="TreeGrafter"/>
</dbReference>
<dbReference type="InterPro" id="IPR006674">
    <property type="entry name" value="HD_domain"/>
</dbReference>
<dbReference type="AlphaFoldDB" id="A0AAV6HC87"/>
<dbReference type="SMART" id="SM00471">
    <property type="entry name" value="HDc"/>
    <property type="match status" value="1"/>
</dbReference>
<dbReference type="Pfam" id="PF01966">
    <property type="entry name" value="HD"/>
    <property type="match status" value="1"/>
</dbReference>
<protein>
    <recommendedName>
        <fullName evidence="3">HD domain-containing protein</fullName>
    </recommendedName>
</protein>
<keyword evidence="5" id="KW-1185">Reference proteome</keyword>
<dbReference type="InterPro" id="IPR050135">
    <property type="entry name" value="dGTPase-like"/>
</dbReference>
<dbReference type="SUPFAM" id="SSF109604">
    <property type="entry name" value="HD-domain/PDEase-like"/>
    <property type="match status" value="1"/>
</dbReference>
<dbReference type="PROSITE" id="PS51831">
    <property type="entry name" value="HD"/>
    <property type="match status" value="1"/>
</dbReference>
<dbReference type="GO" id="GO:0005634">
    <property type="term" value="C:nucleus"/>
    <property type="evidence" value="ECO:0007669"/>
    <property type="project" value="TreeGrafter"/>
</dbReference>
<dbReference type="Gene3D" id="1.10.3210.10">
    <property type="entry name" value="Hypothetical protein af1432"/>
    <property type="match status" value="1"/>
</dbReference>
<feature type="domain" description="HD" evidence="3">
    <location>
        <begin position="155"/>
        <end position="301"/>
    </location>
</feature>
<sequence>MTAPGPSSFPADPKEWKWDTKSICAYLKEKLDCFSDSDAKVFEDLKFQIVLDSEAYDDEKVSFYMEGVRKGRSGMEENLQQEGIGPEASFEIIHCIERLWKIPKESKVFNDPIHGHIEIPALLVRIIDTPEFQRLRNIKQLGGTYMVFPGASHNRFEHSLGVAYLAGELVKTLEQNQKELNISERDILCVQIAGLCHDLGHGPFSHLFDGSFKKVLQEQTNRKEMSKWQHEDASVKMLRHLVKKNYLKGVLRLNGLNDLDNDLDFIASLIKGEPKENEKDFLYQIVANKDSGIDVDKWDYFARDSYHLGIGKSFDHERLLKFVQVRTYNTKRHICFREKEVGNLYNMFYTRHLLHCRAYQHPVCNLIEYMIAEAFVAANEHFKIQGSGKKEYILSTAMEDMEAYAKLTDSVFEQIQHSQDERLEKAKKIIQRITCRELYHYIGKTHPMEQKKNLTKGNLVNDLVKKLKETKSGVEFDPKDFFVDVFSVNYGKGKDNPLDNVYFYNKDKKTPFTLKPDMVSLLLPHTFAEQVFRVYYKKRANLETVKKTWKSWITPWIKVMCESTPPRASSKRSFADGDLLPRKQLKFNKSGSEESGSEESG</sequence>
<dbReference type="EMBL" id="JADWDJ010000002">
    <property type="protein sequence ID" value="KAG5284978.1"/>
    <property type="molecule type" value="Genomic_DNA"/>
</dbReference>
<evidence type="ECO:0000256" key="1">
    <source>
        <dbReference type="ARBA" id="ARBA00005776"/>
    </source>
</evidence>
<dbReference type="PANTHER" id="PTHR11373">
    <property type="entry name" value="DEOXYNUCLEOSIDE TRIPHOSPHATE TRIPHOSPHOHYDROLASE"/>
    <property type="match status" value="1"/>
</dbReference>
<reference evidence="4" key="1">
    <citation type="submission" date="2020-10" db="EMBL/GenBank/DDBJ databases">
        <title>Chromosome-scale genome assembly of the Allis shad, Alosa alosa.</title>
        <authorList>
            <person name="Margot Z."/>
            <person name="Christophe K."/>
            <person name="Cabau C."/>
            <person name="Louis A."/>
            <person name="Berthelot C."/>
            <person name="Parey E."/>
            <person name="Roest Crollius H."/>
            <person name="Montfort J."/>
            <person name="Robinson-Rechavi M."/>
            <person name="Bucao C."/>
            <person name="Bouchez O."/>
            <person name="Gislard M."/>
            <person name="Lluch J."/>
            <person name="Milhes M."/>
            <person name="Lampietro C."/>
            <person name="Lopez Roques C."/>
            <person name="Donnadieu C."/>
            <person name="Braasch I."/>
            <person name="Desvignes T."/>
            <person name="Postlethwait J."/>
            <person name="Bobe J."/>
            <person name="Guiguen Y."/>
        </authorList>
    </citation>
    <scope>NUCLEOTIDE SEQUENCE</scope>
    <source>
        <strain evidence="4">M-15738</strain>
        <tissue evidence="4">Blood</tissue>
    </source>
</reference>
<dbReference type="GO" id="GO:0006203">
    <property type="term" value="P:dGTP catabolic process"/>
    <property type="evidence" value="ECO:0007669"/>
    <property type="project" value="TreeGrafter"/>
</dbReference>
<dbReference type="GO" id="GO:0045088">
    <property type="term" value="P:regulation of innate immune response"/>
    <property type="evidence" value="ECO:0007669"/>
    <property type="project" value="TreeGrafter"/>
</dbReference>
<feature type="region of interest" description="Disordered" evidence="2">
    <location>
        <begin position="566"/>
        <end position="601"/>
    </location>
</feature>
<evidence type="ECO:0000259" key="3">
    <source>
        <dbReference type="PROSITE" id="PS51831"/>
    </source>
</evidence>
<accession>A0AAV6HC87</accession>
<comment type="caution">
    <text evidence="4">The sequence shown here is derived from an EMBL/GenBank/DDBJ whole genome shotgun (WGS) entry which is preliminary data.</text>
</comment>
<gene>
    <name evidence="4" type="ORF">AALO_G00032600</name>
</gene>